<dbReference type="InterPro" id="IPR013525">
    <property type="entry name" value="ABC2_TM"/>
</dbReference>
<dbReference type="InParanoid" id="A0A151ZC29"/>
<dbReference type="OrthoDB" id="26425at2759"/>
<dbReference type="InterPro" id="IPR027417">
    <property type="entry name" value="P-loop_NTPase"/>
</dbReference>
<evidence type="ECO:0000259" key="9">
    <source>
        <dbReference type="PROSITE" id="PS50893"/>
    </source>
</evidence>
<accession>A0A151ZC29</accession>
<feature type="transmembrane region" description="Helical" evidence="8">
    <location>
        <begin position="501"/>
        <end position="520"/>
    </location>
</feature>
<feature type="transmembrane region" description="Helical" evidence="8">
    <location>
        <begin position="468"/>
        <end position="489"/>
    </location>
</feature>
<evidence type="ECO:0000256" key="4">
    <source>
        <dbReference type="ARBA" id="ARBA00022741"/>
    </source>
</evidence>
<organism evidence="10 11">
    <name type="scientific">Tieghemostelium lacteum</name>
    <name type="common">Slime mold</name>
    <name type="synonym">Dictyostelium lacteum</name>
    <dbReference type="NCBI Taxonomy" id="361077"/>
    <lineage>
        <taxon>Eukaryota</taxon>
        <taxon>Amoebozoa</taxon>
        <taxon>Evosea</taxon>
        <taxon>Eumycetozoa</taxon>
        <taxon>Dictyostelia</taxon>
        <taxon>Dictyosteliales</taxon>
        <taxon>Raperosteliaceae</taxon>
        <taxon>Tieghemostelium</taxon>
    </lineage>
</organism>
<dbReference type="InterPro" id="IPR043926">
    <property type="entry name" value="ABCG_dom"/>
</dbReference>
<dbReference type="OMA" id="YANPWWA"/>
<name>A0A151ZC29_TIELA</name>
<dbReference type="GO" id="GO:0140359">
    <property type="term" value="F:ABC-type transporter activity"/>
    <property type="evidence" value="ECO:0007669"/>
    <property type="project" value="InterPro"/>
</dbReference>
<evidence type="ECO:0000256" key="7">
    <source>
        <dbReference type="ARBA" id="ARBA00023136"/>
    </source>
</evidence>
<keyword evidence="4" id="KW-0547">Nucleotide-binding</keyword>
<dbReference type="GO" id="GO:0016020">
    <property type="term" value="C:membrane"/>
    <property type="evidence" value="ECO:0007669"/>
    <property type="project" value="UniProtKB-SubCell"/>
</dbReference>
<dbReference type="PANTHER" id="PTHR48041">
    <property type="entry name" value="ABC TRANSPORTER G FAMILY MEMBER 28"/>
    <property type="match status" value="1"/>
</dbReference>
<dbReference type="InterPro" id="IPR003593">
    <property type="entry name" value="AAA+_ATPase"/>
</dbReference>
<dbReference type="Gene3D" id="3.40.50.300">
    <property type="entry name" value="P-loop containing nucleotide triphosphate hydrolases"/>
    <property type="match status" value="1"/>
</dbReference>
<evidence type="ECO:0000256" key="6">
    <source>
        <dbReference type="ARBA" id="ARBA00022989"/>
    </source>
</evidence>
<dbReference type="PROSITE" id="PS50893">
    <property type="entry name" value="ABC_TRANSPORTER_2"/>
    <property type="match status" value="1"/>
</dbReference>
<dbReference type="InterPro" id="IPR050352">
    <property type="entry name" value="ABCG_transporters"/>
</dbReference>
<dbReference type="Pfam" id="PF19055">
    <property type="entry name" value="ABC2_membrane_7"/>
    <property type="match status" value="1"/>
</dbReference>
<dbReference type="FunCoup" id="A0A151ZC29">
    <property type="interactions" value="20"/>
</dbReference>
<dbReference type="InterPro" id="IPR003439">
    <property type="entry name" value="ABC_transporter-like_ATP-bd"/>
</dbReference>
<evidence type="ECO:0000256" key="2">
    <source>
        <dbReference type="ARBA" id="ARBA00022448"/>
    </source>
</evidence>
<dbReference type="GO" id="GO:0016887">
    <property type="term" value="F:ATP hydrolysis activity"/>
    <property type="evidence" value="ECO:0007669"/>
    <property type="project" value="InterPro"/>
</dbReference>
<sequence>MELDLIESGLNTGNVERNSGVELRFKDITYTVKNKKYKKNSQKDKHKQKELTILNQVSGVIEPGQMLALMGPSGSGKSTLLDILAQRKETGTISGQILVNGKEIGKAYKSFCSYVTQEDTLLQTATVQETLRFYADLTLPTLSDEEKSERVKTVMQDIGLYEKANTLVGGVLPGGIILKGLSGGQKKRVSIGCALVTNPSLIFLDEPTSGLDSVTALSIMKILLGLTKKGVTVVCSIHQPRSEIWQLFNKVMVLVKGKMIYAGTDVMGYYEGLGYTCPNNVNPADFVLDASVEMGESAKYNEICAKWREHSQQESLIYDNQIHKDIPIAIPKQPSYIYQYKVLLGRAKRDFVRNYGNLVARVATSIVMGLLFGACFYGLDLNQNDLQKIVGVVFFLVSGINLIPYACISLFLSGRALFNAERASRLYHSLPYFLATMTMEMIVVLAVTIGFVGTTYALAHLRWNVARFFYSLLVFFFLHILSDLCIVLISNITGTSDETFAIASGVSVIWQLFAGFFVTVDQLPKAFGWLHYINPLFYGFTSTMINEFEDRILICPKESIIPCQYPNGNDLLKNFGIDDWTRGTSFAVVVAWTAFFFVASYLSLHYLNKEKR</sequence>
<dbReference type="GO" id="GO:0005524">
    <property type="term" value="F:ATP binding"/>
    <property type="evidence" value="ECO:0007669"/>
    <property type="project" value="UniProtKB-KW"/>
</dbReference>
<dbReference type="STRING" id="361077.A0A151ZC29"/>
<dbReference type="SMART" id="SM00382">
    <property type="entry name" value="AAA"/>
    <property type="match status" value="1"/>
</dbReference>
<comment type="subcellular location">
    <subcellularLocation>
        <location evidence="1">Membrane</location>
        <topology evidence="1">Multi-pass membrane protein</topology>
    </subcellularLocation>
</comment>
<dbReference type="PANTHER" id="PTHR48041:SF87">
    <property type="entry name" value="ABC TRANSPORTER G FAMILY MEMBER 12-RELATED"/>
    <property type="match status" value="1"/>
</dbReference>
<keyword evidence="5" id="KW-0067">ATP-binding</keyword>
<dbReference type="SUPFAM" id="SSF52540">
    <property type="entry name" value="P-loop containing nucleoside triphosphate hydrolases"/>
    <property type="match status" value="1"/>
</dbReference>
<keyword evidence="7 8" id="KW-0472">Membrane</keyword>
<dbReference type="Proteomes" id="UP000076078">
    <property type="component" value="Unassembled WGS sequence"/>
</dbReference>
<dbReference type="GO" id="GO:0031288">
    <property type="term" value="P:sorocarp morphogenesis"/>
    <property type="evidence" value="ECO:0007669"/>
    <property type="project" value="UniProtKB-ARBA"/>
</dbReference>
<evidence type="ECO:0000256" key="8">
    <source>
        <dbReference type="SAM" id="Phobius"/>
    </source>
</evidence>
<feature type="transmembrane region" description="Helical" evidence="8">
    <location>
        <begin position="358"/>
        <end position="379"/>
    </location>
</feature>
<evidence type="ECO:0000256" key="1">
    <source>
        <dbReference type="ARBA" id="ARBA00004141"/>
    </source>
</evidence>
<dbReference type="FunFam" id="3.40.50.300:FF:002300">
    <property type="entry name" value="ABC transporter G family protein"/>
    <property type="match status" value="1"/>
</dbReference>
<feature type="transmembrane region" description="Helical" evidence="8">
    <location>
        <begin position="432"/>
        <end position="456"/>
    </location>
</feature>
<keyword evidence="11" id="KW-1185">Reference proteome</keyword>
<proteinExistence type="predicted"/>
<evidence type="ECO:0000256" key="5">
    <source>
        <dbReference type="ARBA" id="ARBA00022840"/>
    </source>
</evidence>
<evidence type="ECO:0000313" key="11">
    <source>
        <dbReference type="Proteomes" id="UP000076078"/>
    </source>
</evidence>
<feature type="transmembrane region" description="Helical" evidence="8">
    <location>
        <begin position="391"/>
        <end position="412"/>
    </location>
</feature>
<dbReference type="PROSITE" id="PS00211">
    <property type="entry name" value="ABC_TRANSPORTER_1"/>
    <property type="match status" value="1"/>
</dbReference>
<feature type="domain" description="ABC transporter" evidence="9">
    <location>
        <begin position="23"/>
        <end position="281"/>
    </location>
</feature>
<dbReference type="AlphaFoldDB" id="A0A151ZC29"/>
<dbReference type="CDD" id="cd03213">
    <property type="entry name" value="ABCG_EPDR"/>
    <property type="match status" value="1"/>
</dbReference>
<feature type="transmembrane region" description="Helical" evidence="8">
    <location>
        <begin position="586"/>
        <end position="607"/>
    </location>
</feature>
<protein>
    <submittedName>
        <fullName evidence="10">ABC transporter G family protein</fullName>
    </submittedName>
</protein>
<dbReference type="Pfam" id="PF00005">
    <property type="entry name" value="ABC_tran"/>
    <property type="match status" value="1"/>
</dbReference>
<gene>
    <name evidence="10" type="ORF">DLAC_07245</name>
</gene>
<evidence type="ECO:0000313" key="10">
    <source>
        <dbReference type="EMBL" id="KYQ91489.1"/>
    </source>
</evidence>
<reference evidence="10 11" key="1">
    <citation type="submission" date="2015-12" db="EMBL/GenBank/DDBJ databases">
        <title>Dictyostelia acquired genes for synthesis and detection of signals that induce cell-type specialization by lateral gene transfer from prokaryotes.</title>
        <authorList>
            <person name="Gloeckner G."/>
            <person name="Schaap P."/>
        </authorList>
    </citation>
    <scope>NUCLEOTIDE SEQUENCE [LARGE SCALE GENOMIC DNA]</scope>
    <source>
        <strain evidence="10 11">TK</strain>
    </source>
</reference>
<keyword evidence="2" id="KW-0813">Transport</keyword>
<dbReference type="InterPro" id="IPR017871">
    <property type="entry name" value="ABC_transporter-like_CS"/>
</dbReference>
<dbReference type="Pfam" id="PF01061">
    <property type="entry name" value="ABC2_membrane"/>
    <property type="match status" value="1"/>
</dbReference>
<keyword evidence="6 8" id="KW-1133">Transmembrane helix</keyword>
<evidence type="ECO:0000256" key="3">
    <source>
        <dbReference type="ARBA" id="ARBA00022692"/>
    </source>
</evidence>
<dbReference type="GO" id="GO:0031152">
    <property type="term" value="P:aggregation involved in sorocarp development"/>
    <property type="evidence" value="ECO:0007669"/>
    <property type="project" value="UniProtKB-ARBA"/>
</dbReference>
<dbReference type="EMBL" id="LODT01000034">
    <property type="protein sequence ID" value="KYQ91489.1"/>
    <property type="molecule type" value="Genomic_DNA"/>
</dbReference>
<keyword evidence="3 8" id="KW-0812">Transmembrane</keyword>
<comment type="caution">
    <text evidence="10">The sequence shown here is derived from an EMBL/GenBank/DDBJ whole genome shotgun (WGS) entry which is preliminary data.</text>
</comment>